<organism evidence="2 3">
    <name type="scientific">Zestomonas insulae</name>
    <dbReference type="NCBI Taxonomy" id="2809017"/>
    <lineage>
        <taxon>Bacteria</taxon>
        <taxon>Pseudomonadati</taxon>
        <taxon>Pseudomonadota</taxon>
        <taxon>Gammaproteobacteria</taxon>
        <taxon>Pseudomonadales</taxon>
        <taxon>Pseudomonadaceae</taxon>
        <taxon>Zestomonas</taxon>
    </lineage>
</organism>
<dbReference type="InterPro" id="IPR010266">
    <property type="entry name" value="NnrS"/>
</dbReference>
<gene>
    <name evidence="2" type="ORF">JQX08_12175</name>
</gene>
<name>A0ABS2IHM3_9GAMM</name>
<feature type="transmembrane region" description="Helical" evidence="1">
    <location>
        <begin position="180"/>
        <end position="202"/>
    </location>
</feature>
<feature type="transmembrane region" description="Helical" evidence="1">
    <location>
        <begin position="273"/>
        <end position="294"/>
    </location>
</feature>
<feature type="transmembrane region" description="Helical" evidence="1">
    <location>
        <begin position="214"/>
        <end position="237"/>
    </location>
</feature>
<feature type="transmembrane region" description="Helical" evidence="1">
    <location>
        <begin position="243"/>
        <end position="261"/>
    </location>
</feature>
<accession>A0ABS2IHM3</accession>
<evidence type="ECO:0000313" key="3">
    <source>
        <dbReference type="Proteomes" id="UP000717995"/>
    </source>
</evidence>
<feature type="transmembrane region" description="Helical" evidence="1">
    <location>
        <begin position="362"/>
        <end position="383"/>
    </location>
</feature>
<keyword evidence="3" id="KW-1185">Reference proteome</keyword>
<keyword evidence="1" id="KW-1133">Transmembrane helix</keyword>
<dbReference type="Proteomes" id="UP000717995">
    <property type="component" value="Unassembled WGS sequence"/>
</dbReference>
<feature type="transmembrane region" description="Helical" evidence="1">
    <location>
        <begin position="147"/>
        <end position="168"/>
    </location>
</feature>
<feature type="transmembrane region" description="Helical" evidence="1">
    <location>
        <begin position="63"/>
        <end position="80"/>
    </location>
</feature>
<protein>
    <submittedName>
        <fullName evidence="2">NnrS family protein</fullName>
    </submittedName>
</protein>
<dbReference type="EMBL" id="JAFEUP010000003">
    <property type="protein sequence ID" value="MBM7061462.1"/>
    <property type="molecule type" value="Genomic_DNA"/>
</dbReference>
<dbReference type="RefSeq" id="WP_205348643.1">
    <property type="nucleotide sequence ID" value="NZ_JAFEUP010000003.1"/>
</dbReference>
<proteinExistence type="predicted"/>
<comment type="caution">
    <text evidence="2">The sequence shown here is derived from an EMBL/GenBank/DDBJ whole genome shotgun (WGS) entry which is preliminary data.</text>
</comment>
<evidence type="ECO:0000256" key="1">
    <source>
        <dbReference type="SAM" id="Phobius"/>
    </source>
</evidence>
<feature type="transmembrane region" description="Helical" evidence="1">
    <location>
        <begin position="306"/>
        <end position="327"/>
    </location>
</feature>
<reference evidence="2 3" key="1">
    <citation type="submission" date="2021-02" db="EMBL/GenBank/DDBJ databases">
        <authorList>
            <person name="Lee D.-H."/>
        </authorList>
    </citation>
    <scope>NUCLEOTIDE SEQUENCE [LARGE SCALE GENOMIC DNA]</scope>
    <source>
        <strain evidence="2 3">UL073</strain>
    </source>
</reference>
<feature type="transmembrane region" description="Helical" evidence="1">
    <location>
        <begin position="117"/>
        <end position="135"/>
    </location>
</feature>
<dbReference type="Pfam" id="PF05940">
    <property type="entry name" value="NnrS"/>
    <property type="match status" value="1"/>
</dbReference>
<keyword evidence="1" id="KW-0812">Transmembrane</keyword>
<feature type="transmembrane region" description="Helical" evidence="1">
    <location>
        <begin position="339"/>
        <end position="356"/>
    </location>
</feature>
<sequence length="398" mass="43067">MQIQDARQALRIPPLLRLGFRPFFLAGTLLAALAVPLWLLALHGGLADGAPRGGWLAWHRHELLFGFAGAIIAGFLLTAVQTWTGRPGRPGLSGTPLALLLLLWLLARVAWWWGGAGLLLVSSLAFFAGVALVMARTLWAVRQTRNYPIVGVLLLLMAADGLSLLGVLQHNDAWQRQGVLAAIWLVAAMMGLIGGRVIPFFTQRGLGREQAVQPWAWLDWAVLLGSVLLAVLHASGLALQPRAWLGALLLALAAAHGVRLWRWFDAQLLRMPLLWSLHLAYAWLLVACLGLALWHLGLFAGFSQALHALTVGSMGGLILAMLARVSLGHTGRPLELPRGFALAFALLNLGALARVFGVSLAYLPALWLAAAAWTLAFAAYLYWYAPMLLRGRIDGRPG</sequence>
<evidence type="ECO:0000313" key="2">
    <source>
        <dbReference type="EMBL" id="MBM7061462.1"/>
    </source>
</evidence>
<keyword evidence="1" id="KW-0472">Membrane</keyword>